<dbReference type="EMBL" id="QRBI01000195">
    <property type="protein sequence ID" value="RMB94735.1"/>
    <property type="molecule type" value="Genomic_DNA"/>
</dbReference>
<keyword evidence="3" id="KW-1185">Reference proteome</keyword>
<evidence type="ECO:0000256" key="1">
    <source>
        <dbReference type="SAM" id="MobiDB-lite"/>
    </source>
</evidence>
<comment type="caution">
    <text evidence="2">The sequence shown here is derived from an EMBL/GenBank/DDBJ whole genome shotgun (WGS) entry which is preliminary data.</text>
</comment>
<sequence length="75" mass="8105">MVKGLEEKPCGEWLRRLGLFSLEKRSLREDLAAGAGGLAMLLRDPSGPCSCESSEAKKGAGGKFQEDDRPELGIR</sequence>
<accession>A0A3M0J1K8</accession>
<feature type="compositionally biased region" description="Basic and acidic residues" evidence="1">
    <location>
        <begin position="54"/>
        <end position="75"/>
    </location>
</feature>
<organism evidence="2 3">
    <name type="scientific">Hirundo rustica rustica</name>
    <dbReference type="NCBI Taxonomy" id="333673"/>
    <lineage>
        <taxon>Eukaryota</taxon>
        <taxon>Metazoa</taxon>
        <taxon>Chordata</taxon>
        <taxon>Craniata</taxon>
        <taxon>Vertebrata</taxon>
        <taxon>Euteleostomi</taxon>
        <taxon>Archelosauria</taxon>
        <taxon>Archosauria</taxon>
        <taxon>Dinosauria</taxon>
        <taxon>Saurischia</taxon>
        <taxon>Theropoda</taxon>
        <taxon>Coelurosauria</taxon>
        <taxon>Aves</taxon>
        <taxon>Neognathae</taxon>
        <taxon>Neoaves</taxon>
        <taxon>Telluraves</taxon>
        <taxon>Australaves</taxon>
        <taxon>Passeriformes</taxon>
        <taxon>Sylvioidea</taxon>
        <taxon>Hirundinidae</taxon>
        <taxon>Hirundo</taxon>
    </lineage>
</organism>
<protein>
    <submittedName>
        <fullName evidence="2">Uncharacterized protein</fullName>
    </submittedName>
</protein>
<name>A0A3M0J1K8_HIRRU</name>
<gene>
    <name evidence="2" type="ORF">DUI87_28848</name>
</gene>
<proteinExistence type="predicted"/>
<evidence type="ECO:0000313" key="2">
    <source>
        <dbReference type="EMBL" id="RMB94735.1"/>
    </source>
</evidence>
<dbReference type="AlphaFoldDB" id="A0A3M0J1K8"/>
<feature type="region of interest" description="Disordered" evidence="1">
    <location>
        <begin position="46"/>
        <end position="75"/>
    </location>
</feature>
<reference evidence="2 3" key="1">
    <citation type="submission" date="2018-07" db="EMBL/GenBank/DDBJ databases">
        <title>A high quality draft genome assembly of the barn swallow (H. rustica rustica).</title>
        <authorList>
            <person name="Formenti G."/>
            <person name="Chiara M."/>
            <person name="Poveda L."/>
            <person name="Francoijs K.-J."/>
            <person name="Bonisoli-Alquati A."/>
            <person name="Canova L."/>
            <person name="Gianfranceschi L."/>
            <person name="Horner D.S."/>
            <person name="Saino N."/>
        </authorList>
    </citation>
    <scope>NUCLEOTIDE SEQUENCE [LARGE SCALE GENOMIC DNA]</scope>
    <source>
        <strain evidence="2">Chelidonia</strain>
        <tissue evidence="2">Blood</tissue>
    </source>
</reference>
<evidence type="ECO:0000313" key="3">
    <source>
        <dbReference type="Proteomes" id="UP000269221"/>
    </source>
</evidence>
<dbReference type="Proteomes" id="UP000269221">
    <property type="component" value="Unassembled WGS sequence"/>
</dbReference>